<dbReference type="AlphaFoldDB" id="A0A1G9QIJ6"/>
<dbReference type="EMBL" id="FNFO01000010">
    <property type="protein sequence ID" value="SDM10823.1"/>
    <property type="molecule type" value="Genomic_DNA"/>
</dbReference>
<proteinExistence type="predicted"/>
<dbReference type="Proteomes" id="UP000198510">
    <property type="component" value="Unassembled WGS sequence"/>
</dbReference>
<dbReference type="RefSeq" id="WP_176956163.1">
    <property type="nucleotide sequence ID" value="NZ_FNFO01000010.1"/>
</dbReference>
<feature type="domain" description="Secretion system C-terminal sorting" evidence="2">
    <location>
        <begin position="550"/>
        <end position="625"/>
    </location>
</feature>
<dbReference type="Pfam" id="PF18962">
    <property type="entry name" value="Por_Secre_tail"/>
    <property type="match status" value="1"/>
</dbReference>
<keyword evidence="1" id="KW-0732">Signal</keyword>
<evidence type="ECO:0000256" key="1">
    <source>
        <dbReference type="SAM" id="SignalP"/>
    </source>
</evidence>
<keyword evidence="4" id="KW-1185">Reference proteome</keyword>
<accession>A0A1G9QIJ6</accession>
<reference evidence="3 4" key="1">
    <citation type="submission" date="2016-10" db="EMBL/GenBank/DDBJ databases">
        <authorList>
            <person name="de Groot N.N."/>
        </authorList>
    </citation>
    <scope>NUCLEOTIDE SEQUENCE [LARGE SCALE GENOMIC DNA]</scope>
    <source>
        <strain evidence="3 4">DSM 25186</strain>
    </source>
</reference>
<protein>
    <submittedName>
        <fullName evidence="3">Por secretion system C-terminal sorting domain-containing protein</fullName>
    </submittedName>
</protein>
<name>A0A1G9QIJ6_9BACT</name>
<gene>
    <name evidence="3" type="ORF">SAMN05421823_110185</name>
</gene>
<sequence>MKTYALFLFLLLALSWSCRAAEESEPNDAATQADPVAANETMAGLIGYANGGTTDAADWFTSLVPDDGTLRLVFEAQNTSGNAGADFFVQIFNSKNGNLLSQTYANTPVGQTERDTLYVYGLAKDSIFVKITSAYSYSYSFHYHLLPAAANDREPNDLVENAQVVPSDGSAAGRISYANGDTQDPADWFATMLADDGTLRLIFEAENTSHNAGADFFVQILNSKRANLLSQTYANTPIDGTVRDTLYVYGLAHDTVFFKITSAYSYDYSFAYTLLPAAASDTEPNNETAEAQSIAATEPTTGRISYTNGDTQDPADWFTSLLPDDGTLRMIFEAKNTSHNAGADFFVQILNSKSGNLLSQTYANTPIDGTVRDTLYVYGLAQEAVYFKITSAYTYDYTFHYALLPAHTPDREPNDERALAQKITANDTVHGRISYQNGDVFDGADWFGSLLPDFGTVEVVLEARNTSHNAGADFFFQILSSNNTNLLNKTYANTPIDGTVRDTLYVNGLAKDSLFFKVTSAYSYDYTFTYRMYSPTSARPGPVAARLFTVYPNPSGGQMTLAPTITASRVFVQVIDAYGRTVAAQTLDHTTPSTNIPLDLTMEHPGLYFVCLTTATGQTYTQRIVLHPTLP</sequence>
<organism evidence="3 4">
    <name type="scientific">Catalinimonas alkaloidigena</name>
    <dbReference type="NCBI Taxonomy" id="1075417"/>
    <lineage>
        <taxon>Bacteria</taxon>
        <taxon>Pseudomonadati</taxon>
        <taxon>Bacteroidota</taxon>
        <taxon>Cytophagia</taxon>
        <taxon>Cytophagales</taxon>
        <taxon>Catalimonadaceae</taxon>
        <taxon>Catalinimonas</taxon>
    </lineage>
</organism>
<evidence type="ECO:0000313" key="4">
    <source>
        <dbReference type="Proteomes" id="UP000198510"/>
    </source>
</evidence>
<evidence type="ECO:0000259" key="2">
    <source>
        <dbReference type="Pfam" id="PF18962"/>
    </source>
</evidence>
<dbReference type="NCBIfam" id="TIGR04183">
    <property type="entry name" value="Por_Secre_tail"/>
    <property type="match status" value="1"/>
</dbReference>
<dbReference type="InterPro" id="IPR026444">
    <property type="entry name" value="Secre_tail"/>
</dbReference>
<dbReference type="STRING" id="1075417.SAMN05421823_110185"/>
<feature type="signal peptide" evidence="1">
    <location>
        <begin position="1"/>
        <end position="20"/>
    </location>
</feature>
<evidence type="ECO:0000313" key="3">
    <source>
        <dbReference type="EMBL" id="SDM10823.1"/>
    </source>
</evidence>
<dbReference type="Gene3D" id="2.60.120.380">
    <property type="match status" value="4"/>
</dbReference>
<feature type="chain" id="PRO_5011793241" evidence="1">
    <location>
        <begin position="21"/>
        <end position="631"/>
    </location>
</feature>